<proteinExistence type="predicted"/>
<dbReference type="Proteomes" id="UP000684084">
    <property type="component" value="Unassembled WGS sequence"/>
</dbReference>
<dbReference type="OrthoDB" id="6776034at2759"/>
<comment type="caution">
    <text evidence="1">The sequence shown here is derived from an EMBL/GenBank/DDBJ whole genome shotgun (WGS) entry which is preliminary data.</text>
</comment>
<gene>
    <name evidence="1" type="ORF">CHRIB12_LOCUS10452</name>
</gene>
<accession>A0A915Z934</accession>
<evidence type="ECO:0000313" key="2">
    <source>
        <dbReference type="Proteomes" id="UP000684084"/>
    </source>
</evidence>
<protein>
    <submittedName>
        <fullName evidence="1">Uncharacterized protein</fullName>
    </submittedName>
</protein>
<dbReference type="EMBL" id="CAGKOT010000021">
    <property type="protein sequence ID" value="CAB5365492.1"/>
    <property type="molecule type" value="Genomic_DNA"/>
</dbReference>
<organism evidence="1 2">
    <name type="scientific">Rhizophagus irregularis</name>
    <dbReference type="NCBI Taxonomy" id="588596"/>
    <lineage>
        <taxon>Eukaryota</taxon>
        <taxon>Fungi</taxon>
        <taxon>Fungi incertae sedis</taxon>
        <taxon>Mucoromycota</taxon>
        <taxon>Glomeromycotina</taxon>
        <taxon>Glomeromycetes</taxon>
        <taxon>Glomerales</taxon>
        <taxon>Glomeraceae</taxon>
        <taxon>Rhizophagus</taxon>
    </lineage>
</organism>
<evidence type="ECO:0000313" key="1">
    <source>
        <dbReference type="EMBL" id="CAB5365492.1"/>
    </source>
</evidence>
<sequence length="100" mass="11307">MLNYIQSNIFEDPDCPGLASTSQTHATPSTMDSPPRTQFIDYYKFGTVNIQGGFNNKLNDILSFYSLHNYDILVLTETGLHHNNDPNSTKLNIPNISYLH</sequence>
<reference evidence="1" key="1">
    <citation type="submission" date="2020-05" db="EMBL/GenBank/DDBJ databases">
        <authorList>
            <person name="Rincon C."/>
            <person name="Sanders R I."/>
            <person name="Robbins C."/>
            <person name="Chaturvedi A."/>
        </authorList>
    </citation>
    <scope>NUCLEOTIDE SEQUENCE</scope>
    <source>
        <strain evidence="1">CHB12</strain>
    </source>
</reference>
<name>A0A915Z934_9GLOM</name>
<dbReference type="AlphaFoldDB" id="A0A915Z934"/>